<dbReference type="SUPFAM" id="SSF54695">
    <property type="entry name" value="POZ domain"/>
    <property type="match status" value="1"/>
</dbReference>
<dbReference type="EMBL" id="JANBPY010000573">
    <property type="protein sequence ID" value="KAJ1965722.1"/>
    <property type="molecule type" value="Genomic_DNA"/>
</dbReference>
<evidence type="ECO:0000313" key="6">
    <source>
        <dbReference type="Proteomes" id="UP001150925"/>
    </source>
</evidence>
<dbReference type="Gene3D" id="3.30.710.10">
    <property type="entry name" value="Potassium Channel Kv1.1, Chain A"/>
    <property type="match status" value="1"/>
</dbReference>
<organism evidence="5 6">
    <name type="scientific">Dispira parvispora</name>
    <dbReference type="NCBI Taxonomy" id="1520584"/>
    <lineage>
        <taxon>Eukaryota</taxon>
        <taxon>Fungi</taxon>
        <taxon>Fungi incertae sedis</taxon>
        <taxon>Zoopagomycota</taxon>
        <taxon>Kickxellomycotina</taxon>
        <taxon>Dimargaritomycetes</taxon>
        <taxon>Dimargaritales</taxon>
        <taxon>Dimargaritaceae</taxon>
        <taxon>Dispira</taxon>
    </lineage>
</organism>
<dbReference type="Pfam" id="PF00651">
    <property type="entry name" value="BTB"/>
    <property type="match status" value="1"/>
</dbReference>
<dbReference type="Pfam" id="PF13540">
    <property type="entry name" value="RCC1_2"/>
    <property type="match status" value="1"/>
</dbReference>
<name>A0A9W8AQZ2_9FUNG</name>
<dbReference type="AlphaFoldDB" id="A0A9W8AQZ2"/>
<dbReference type="PANTHER" id="PTHR22872">
    <property type="entry name" value="BTK-BINDING PROTEIN-RELATED"/>
    <property type="match status" value="1"/>
</dbReference>
<dbReference type="InterPro" id="IPR051625">
    <property type="entry name" value="Signaling_Regulatory_Domain"/>
</dbReference>
<dbReference type="Gene3D" id="2.130.10.30">
    <property type="entry name" value="Regulator of chromosome condensation 1/beta-lactamase-inhibitor protein II"/>
    <property type="match status" value="1"/>
</dbReference>
<dbReference type="InterPro" id="IPR000408">
    <property type="entry name" value="Reg_chr_condens"/>
</dbReference>
<gene>
    <name evidence="5" type="ORF">IWQ62_002599</name>
</gene>
<keyword evidence="6" id="KW-1185">Reference proteome</keyword>
<evidence type="ECO:0000256" key="3">
    <source>
        <dbReference type="SAM" id="MobiDB-lite"/>
    </source>
</evidence>
<dbReference type="InterPro" id="IPR000210">
    <property type="entry name" value="BTB/POZ_dom"/>
</dbReference>
<dbReference type="Proteomes" id="UP001150925">
    <property type="component" value="Unassembled WGS sequence"/>
</dbReference>
<feature type="repeat" description="RCC1" evidence="2">
    <location>
        <begin position="15"/>
        <end position="64"/>
    </location>
</feature>
<dbReference type="PROSITE" id="PS50097">
    <property type="entry name" value="BTB"/>
    <property type="match status" value="1"/>
</dbReference>
<evidence type="ECO:0000256" key="1">
    <source>
        <dbReference type="ARBA" id="ARBA00022737"/>
    </source>
</evidence>
<feature type="region of interest" description="Disordered" evidence="3">
    <location>
        <begin position="989"/>
        <end position="1109"/>
    </location>
</feature>
<feature type="compositionally biased region" description="Polar residues" evidence="3">
    <location>
        <begin position="1055"/>
        <end position="1067"/>
    </location>
</feature>
<keyword evidence="1" id="KW-0677">Repeat</keyword>
<dbReference type="OrthoDB" id="5600395at2759"/>
<dbReference type="InterPro" id="IPR011333">
    <property type="entry name" value="SKP1/BTB/POZ_sf"/>
</dbReference>
<evidence type="ECO:0000259" key="4">
    <source>
        <dbReference type="PROSITE" id="PS50097"/>
    </source>
</evidence>
<dbReference type="SMART" id="SM00225">
    <property type="entry name" value="BTB"/>
    <property type="match status" value="1"/>
</dbReference>
<dbReference type="PANTHER" id="PTHR22872:SF2">
    <property type="entry name" value="INHIBITOR OF BRUTON TYROSINE KINASE"/>
    <property type="match status" value="1"/>
</dbReference>
<feature type="compositionally biased region" description="Low complexity" evidence="3">
    <location>
        <begin position="1080"/>
        <end position="1091"/>
    </location>
</feature>
<accession>A0A9W8AQZ2</accession>
<evidence type="ECO:0000256" key="2">
    <source>
        <dbReference type="PROSITE-ProRule" id="PRU00235"/>
    </source>
</evidence>
<feature type="domain" description="BTB" evidence="4">
    <location>
        <begin position="665"/>
        <end position="736"/>
    </location>
</feature>
<dbReference type="PROSITE" id="PS50012">
    <property type="entry name" value="RCC1_3"/>
    <property type="match status" value="2"/>
</dbReference>
<feature type="compositionally biased region" description="Polar residues" evidence="3">
    <location>
        <begin position="1093"/>
        <end position="1102"/>
    </location>
</feature>
<protein>
    <recommendedName>
        <fullName evidence="4">BTB domain-containing protein</fullName>
    </recommendedName>
</protein>
<dbReference type="SUPFAM" id="SSF50985">
    <property type="entry name" value="RCC1/BLIP-II"/>
    <property type="match status" value="1"/>
</dbReference>
<evidence type="ECO:0000313" key="5">
    <source>
        <dbReference type="EMBL" id="KAJ1965722.1"/>
    </source>
</evidence>
<feature type="compositionally biased region" description="Basic and acidic residues" evidence="3">
    <location>
        <begin position="990"/>
        <end position="999"/>
    </location>
</feature>
<dbReference type="InterPro" id="IPR009091">
    <property type="entry name" value="RCC1/BLIP-II"/>
</dbReference>
<feature type="repeat" description="RCC1" evidence="2">
    <location>
        <begin position="65"/>
        <end position="123"/>
    </location>
</feature>
<reference evidence="5" key="1">
    <citation type="submission" date="2022-07" db="EMBL/GenBank/DDBJ databases">
        <title>Phylogenomic reconstructions and comparative analyses of Kickxellomycotina fungi.</title>
        <authorList>
            <person name="Reynolds N.K."/>
            <person name="Stajich J.E."/>
            <person name="Barry K."/>
            <person name="Grigoriev I.V."/>
            <person name="Crous P."/>
            <person name="Smith M.E."/>
        </authorList>
    </citation>
    <scope>NUCLEOTIDE SEQUENCE</scope>
    <source>
        <strain evidence="5">RSA 1196</strain>
    </source>
</reference>
<sequence length="1174" mass="129093">MSHFHSAVVTSAEHDNVYMCGFGRSGRLANSLDTCPQLRRVQGLRHRIVQVALGRDHTVFLTSRGEVLTCGSNRYGQLGRKATQIVDDEPVQLTPRTVPPPTRSFRAQGVAAAGYYTVVYNSDSMYTCGADQGQLGYRVDPQSNPWATDLVEPSLLSEFSELSLVTSPSSPHRGQQLAYQATLRQVTCFAADTQFISVVASEGALVCLLATNEVQILTKARSQMISLASGPTLIGGVRITHFHSRYVAPKPMEIATGERGLVAIVTNTGHIHVAHLPREFTADAPLSTTRDSSATMRQGPIFTPSRSHGAVRVWSALSDSLFAQKVAIGKGGTLILVTRNQRAYVGTLYRLPASSPLQCFYRFSLIPDLCYVTQVAANALGGFAAVQSTTRFAGDAPSVKDIGTRVRHTALLSPLGISGQRSVSLTELCHRDILHAHLRPTTRKTVSPDTPALHSFAQEEVSWRTLLRLKPPMVLYSELSDMVWATTTGDAVEVHTLRVASALPLFWHSVVTQLKCLSSPDTAGEQAAGFTVQVVDPSSSELPVPTECPPSLTRTAPFIYIHFHHCPFSVLAAIAYTLYQDTFPDGLPSDCHAMARRIRKAWQGDQAPIDSPLSACSLATTFNHLMVAVLRHITLPAGEAMLPPPLATLLQQRQWNTQEVICGYFDVVLRLQDALVPCHRWPLATGSAFFAMLLSPVSPWAHSSSASPVSHYSHSVNLTHVRWKTFFPVLVALYRGAQEDSLCAFPCEDTEQYLDYVLEVMSLADELDVPHLFRQCESTLVGLISIRTVIRFLDFTQRVIAPTLARCCEQFLRQHLLIFAERRALDQVPSPVLHHLTSPWGVENITCSNRQYAGSCHVESPDSPSCAVEAWAPTEKEWGEIVQFAYRQDLIGTTTLKSPRHAFTSGKSSPGRQRWQVEKTTQVSPSKEGIFSMDDEVNSSPVITHSPKPRRWLTLSPNGPRSPSGDRCPVSWQSSPITKVSLHTIVAEQQKQHNGDQPHPRQNVSIPTGLGTGNRIISFSPPGSAPLEPLAPQPHRSSQRQRRRQYQQQHSQSQKASGESSKTTWAQAAQPEESKSGNSPPTVLHPVPLTTRKAGSSRSQPGSKRILPNLPTASSLAIIQEEQAAENKRVEAKAQRVVQKGLSSIQREERARFEIGQYYALHSNTRAGEWFVLQ</sequence>
<proteinExistence type="predicted"/>
<feature type="region of interest" description="Disordered" evidence="3">
    <location>
        <begin position="899"/>
        <end position="973"/>
    </location>
</feature>
<comment type="caution">
    <text evidence="5">The sequence shown here is derived from an EMBL/GenBank/DDBJ whole genome shotgun (WGS) entry which is preliminary data.</text>
</comment>